<dbReference type="Proteomes" id="UP001642540">
    <property type="component" value="Unassembled WGS sequence"/>
</dbReference>
<comment type="caution">
    <text evidence="8">The sequence shown here is derived from an EMBL/GenBank/DDBJ whole genome shotgun (WGS) entry which is preliminary data.</text>
</comment>
<dbReference type="InterPro" id="IPR005045">
    <property type="entry name" value="CDC50/LEM3_fam"/>
</dbReference>
<dbReference type="PANTHER" id="PTHR10926:SF0">
    <property type="entry name" value="CDC50, ISOFORM A"/>
    <property type="match status" value="1"/>
</dbReference>
<organism evidence="8 9">
    <name type="scientific">Orchesella dallaii</name>
    <dbReference type="NCBI Taxonomy" id="48710"/>
    <lineage>
        <taxon>Eukaryota</taxon>
        <taxon>Metazoa</taxon>
        <taxon>Ecdysozoa</taxon>
        <taxon>Arthropoda</taxon>
        <taxon>Hexapoda</taxon>
        <taxon>Collembola</taxon>
        <taxon>Entomobryomorpha</taxon>
        <taxon>Entomobryoidea</taxon>
        <taxon>Orchesellidae</taxon>
        <taxon>Orchesellinae</taxon>
        <taxon>Orchesella</taxon>
    </lineage>
</organism>
<dbReference type="EMBL" id="CAXLJM020000045">
    <property type="protein sequence ID" value="CAL8110443.1"/>
    <property type="molecule type" value="Genomic_DNA"/>
</dbReference>
<evidence type="ECO:0000256" key="4">
    <source>
        <dbReference type="ARBA" id="ARBA00022989"/>
    </source>
</evidence>
<comment type="similarity">
    <text evidence="2 6">Belongs to the CDC50/LEM3 family.</text>
</comment>
<keyword evidence="9" id="KW-1185">Reference proteome</keyword>
<name>A0ABP1QR08_9HEXA</name>
<reference evidence="8 9" key="1">
    <citation type="submission" date="2024-08" db="EMBL/GenBank/DDBJ databases">
        <authorList>
            <person name="Cucini C."/>
            <person name="Frati F."/>
        </authorList>
    </citation>
    <scope>NUCLEOTIDE SEQUENCE [LARGE SCALE GENOMIC DNA]</scope>
</reference>
<gene>
    <name evidence="8" type="ORF">ODALV1_LOCUS14255</name>
</gene>
<dbReference type="PIRSF" id="PIRSF015840">
    <property type="entry name" value="DUF284_TM_euk"/>
    <property type="match status" value="1"/>
</dbReference>
<evidence type="ECO:0000313" key="8">
    <source>
        <dbReference type="EMBL" id="CAL8110443.1"/>
    </source>
</evidence>
<dbReference type="PANTHER" id="PTHR10926">
    <property type="entry name" value="CELL CYCLE CONTROL PROTEIN 50"/>
    <property type="match status" value="1"/>
</dbReference>
<sequence>MESSQTDKRSAPKKKSGFIHDLQQQKISAWKPRYTETSIAPTFIGYGAFLVGIGIAVLIISSDSSSDIKEITIDYTDCVSISNATIICAEYIRNPEIWATENPPICQCNVPFELKKPMKGDKIYMYYALENFHQNIRRYVKSKDDDQLLGIIIGEDGQPAEPVKDCKPFDEDNGKTIFPCGAIANSMFNDSIQLYYTNSLLEEVPIVQRRRGIAWSGDLGYKYKNPPQFYNRSDPIWNNFTKPKDWSRTIWDLDPSDPENNGVENEDFMVWMRTAAFSKFRKLYRIIDTDSQDISGTSLPAGTYHLKIDYTYEVTSFKGKKAIVLTAPTLFGQNNIFQGIFTVSLGGVSLVLGLVCLLCGCMLRHGKGSFRKSNVGME</sequence>
<keyword evidence="5 6" id="KW-0472">Membrane</keyword>
<evidence type="ECO:0000256" key="5">
    <source>
        <dbReference type="ARBA" id="ARBA00023136"/>
    </source>
</evidence>
<feature type="transmembrane region" description="Helical" evidence="7">
    <location>
        <begin position="336"/>
        <end position="363"/>
    </location>
</feature>
<proteinExistence type="inferred from homology"/>
<evidence type="ECO:0000256" key="6">
    <source>
        <dbReference type="PIRNR" id="PIRNR015840"/>
    </source>
</evidence>
<evidence type="ECO:0000256" key="3">
    <source>
        <dbReference type="ARBA" id="ARBA00022692"/>
    </source>
</evidence>
<keyword evidence="4 7" id="KW-1133">Transmembrane helix</keyword>
<protein>
    <recommendedName>
        <fullName evidence="10">Cell cycle control protein 50A</fullName>
    </recommendedName>
</protein>
<evidence type="ECO:0008006" key="10">
    <source>
        <dbReference type="Google" id="ProtNLM"/>
    </source>
</evidence>
<evidence type="ECO:0000256" key="2">
    <source>
        <dbReference type="ARBA" id="ARBA00009457"/>
    </source>
</evidence>
<accession>A0ABP1QR08</accession>
<feature type="transmembrane region" description="Helical" evidence="7">
    <location>
        <begin position="39"/>
        <end position="60"/>
    </location>
</feature>
<dbReference type="Pfam" id="PF03381">
    <property type="entry name" value="CDC50"/>
    <property type="match status" value="1"/>
</dbReference>
<evidence type="ECO:0000256" key="1">
    <source>
        <dbReference type="ARBA" id="ARBA00004141"/>
    </source>
</evidence>
<evidence type="ECO:0000313" key="9">
    <source>
        <dbReference type="Proteomes" id="UP001642540"/>
    </source>
</evidence>
<evidence type="ECO:0000256" key="7">
    <source>
        <dbReference type="SAM" id="Phobius"/>
    </source>
</evidence>
<comment type="subcellular location">
    <subcellularLocation>
        <location evidence="1">Membrane</location>
        <topology evidence="1">Multi-pass membrane protein</topology>
    </subcellularLocation>
</comment>
<keyword evidence="3 7" id="KW-0812">Transmembrane</keyword>